<keyword evidence="5" id="KW-1185">Reference proteome</keyword>
<feature type="compositionally biased region" description="Basic and acidic residues" evidence="2">
    <location>
        <begin position="471"/>
        <end position="503"/>
    </location>
</feature>
<evidence type="ECO:0000259" key="3">
    <source>
        <dbReference type="PROSITE" id="PS50102"/>
    </source>
</evidence>
<dbReference type="SUPFAM" id="SSF54928">
    <property type="entry name" value="RNA-binding domain, RBD"/>
    <property type="match status" value="1"/>
</dbReference>
<dbReference type="PANTHER" id="PTHR23295">
    <property type="entry name" value="NUCLEAR RECEPTOR COACTIVATOR 5-RELATED"/>
    <property type="match status" value="1"/>
</dbReference>
<dbReference type="EMBL" id="LFMY01000008">
    <property type="protein sequence ID" value="OKL58771.1"/>
    <property type="molecule type" value="Genomic_DNA"/>
</dbReference>
<gene>
    <name evidence="4" type="ORF">UA08_05555</name>
</gene>
<dbReference type="SMART" id="SM00360">
    <property type="entry name" value="RRM"/>
    <property type="match status" value="1"/>
</dbReference>
<proteinExistence type="predicted"/>
<feature type="region of interest" description="Disordered" evidence="2">
    <location>
        <begin position="163"/>
        <end position="286"/>
    </location>
</feature>
<dbReference type="PANTHER" id="PTHR23295:SF6">
    <property type="entry name" value="NEOSIN, ISOFORM A"/>
    <property type="match status" value="1"/>
</dbReference>
<dbReference type="CDD" id="cd12342">
    <property type="entry name" value="RRM_Nab3p"/>
    <property type="match status" value="1"/>
</dbReference>
<accession>A0A225ACC2</accession>
<evidence type="ECO:0000256" key="2">
    <source>
        <dbReference type="SAM" id="MobiDB-lite"/>
    </source>
</evidence>
<protein>
    <recommendedName>
        <fullName evidence="3">RRM domain-containing protein</fullName>
    </recommendedName>
</protein>
<dbReference type="InterPro" id="IPR000504">
    <property type="entry name" value="RRM_dom"/>
</dbReference>
<dbReference type="OrthoDB" id="10044938at2759"/>
<keyword evidence="1" id="KW-0694">RNA-binding</keyword>
<evidence type="ECO:0000313" key="5">
    <source>
        <dbReference type="Proteomes" id="UP000214365"/>
    </source>
</evidence>
<feature type="compositionally biased region" description="Basic and acidic residues" evidence="2">
    <location>
        <begin position="513"/>
        <end position="532"/>
    </location>
</feature>
<evidence type="ECO:0000256" key="1">
    <source>
        <dbReference type="PROSITE-ProRule" id="PRU00176"/>
    </source>
</evidence>
<dbReference type="InterPro" id="IPR052600">
    <property type="entry name" value="Nuc_rcpt_coact/corep"/>
</dbReference>
<dbReference type="Proteomes" id="UP000214365">
    <property type="component" value="Unassembled WGS sequence"/>
</dbReference>
<feature type="compositionally biased region" description="Polar residues" evidence="2">
    <location>
        <begin position="139"/>
        <end position="148"/>
    </location>
</feature>
<organism evidence="4 5">
    <name type="scientific">Talaromyces atroroseus</name>
    <dbReference type="NCBI Taxonomy" id="1441469"/>
    <lineage>
        <taxon>Eukaryota</taxon>
        <taxon>Fungi</taxon>
        <taxon>Dikarya</taxon>
        <taxon>Ascomycota</taxon>
        <taxon>Pezizomycotina</taxon>
        <taxon>Eurotiomycetes</taxon>
        <taxon>Eurotiomycetidae</taxon>
        <taxon>Eurotiales</taxon>
        <taxon>Trichocomaceae</taxon>
        <taxon>Talaromyces</taxon>
        <taxon>Talaromyces sect. Trachyspermi</taxon>
    </lineage>
</organism>
<feature type="domain" description="RRM" evidence="3">
    <location>
        <begin position="357"/>
        <end position="428"/>
    </location>
</feature>
<dbReference type="GeneID" id="31005311"/>
<dbReference type="STRING" id="1441469.A0A225ACC2"/>
<feature type="compositionally biased region" description="Polar residues" evidence="2">
    <location>
        <begin position="106"/>
        <end position="116"/>
    </location>
</feature>
<dbReference type="Pfam" id="PF00076">
    <property type="entry name" value="RRM_1"/>
    <property type="match status" value="1"/>
</dbReference>
<feature type="compositionally biased region" description="Low complexity" evidence="2">
    <location>
        <begin position="173"/>
        <end position="186"/>
    </location>
</feature>
<name>A0A225ACC2_TALAT</name>
<feature type="region of interest" description="Disordered" evidence="2">
    <location>
        <begin position="106"/>
        <end position="148"/>
    </location>
</feature>
<evidence type="ECO:0000313" key="4">
    <source>
        <dbReference type="EMBL" id="OKL58771.1"/>
    </source>
</evidence>
<reference evidence="4 5" key="1">
    <citation type="submission" date="2015-06" db="EMBL/GenBank/DDBJ databases">
        <title>Talaromyces atroroseus IBT 11181 draft genome.</title>
        <authorList>
            <person name="Rasmussen K.B."/>
            <person name="Rasmussen S."/>
            <person name="Petersen B."/>
            <person name="Sicheritz-Ponten T."/>
            <person name="Mortensen U.H."/>
            <person name="Thrane U."/>
        </authorList>
    </citation>
    <scope>NUCLEOTIDE SEQUENCE [LARGE SCALE GENOMIC DNA]</scope>
    <source>
        <strain evidence="4 5">IBT 11181</strain>
    </source>
</reference>
<dbReference type="AlphaFoldDB" id="A0A225ACC2"/>
<dbReference type="InterPro" id="IPR034167">
    <property type="entry name" value="Nab3_RRM"/>
</dbReference>
<dbReference type="Gene3D" id="3.30.70.330">
    <property type="match status" value="1"/>
</dbReference>
<feature type="compositionally biased region" description="Polar residues" evidence="2">
    <location>
        <begin position="237"/>
        <end position="258"/>
    </location>
</feature>
<dbReference type="InterPro" id="IPR035979">
    <property type="entry name" value="RBD_domain_sf"/>
</dbReference>
<dbReference type="GO" id="GO:0003723">
    <property type="term" value="F:RNA binding"/>
    <property type="evidence" value="ECO:0007669"/>
    <property type="project" value="UniProtKB-UniRule"/>
</dbReference>
<dbReference type="InterPro" id="IPR012677">
    <property type="entry name" value="Nucleotide-bd_a/b_plait_sf"/>
</dbReference>
<feature type="region of interest" description="Disordered" evidence="2">
    <location>
        <begin position="425"/>
        <end position="569"/>
    </location>
</feature>
<sequence length="847" mass="93265">MTPNSPDEAIHFRGKTLTPESPRPLHIPEPSNIPVLENQMDPIFNDTSTYEKPASNRSEEQLSQLNSEHAIYQSVDDSQSRIEETSHSLASDSELANLPIINSQSTAVDPASSTEHNVGPYHQTAVPTNADSTKGGPIPQQQVSSNGENVKAEAGVDFQNLLDNLSTAPPAPAVTATASSPSNNAVLQEHEQPPHPSISNNTYAGLPPRPPAQEVPDLSSNYTSPEENSDYHRLFSQAPNSSAYVSQPQGEDQYSNATAFAPGVPPGTSSGANGLPPPPVATFQQHQTQQKLDLSPDNIAQVSHKGSRTDKYGARPGNVADDEAPWGPEVQKIYDEFLREERIYVTEGLWDRFPHGSRLFVGNLPTERVTKRDLFHVFHKYGKLAQISIKQAYGFIQFLDANSCHQALQAEQGGVVRGRKIHLEISKPQKNTRPGPGHSESARAPLPRRSRSPADTFRGGASHSRGMRNQGGDRHDRAYDGKRGNFSDFRDEHNPRRRDDYRPPRSPSPRPFRNREGGFRSRDRTPERFERRDRRRSRSPYGRDRRFRSPSPRGRSGYDGETELAFSRRTPRDVPDLQILAADDVEMSFVYHVENSFKTRGLRTNVLVLSRIPVDVAIQRQMEEGVSAVIKLTRSQQFSGKVTLVVFDRSVGAGNKPRSIEYPDLDLHVAVEMTVQFQSVRRAGVTQNYYPSNQTFPIPGQYPQAIPHAQPAIPALPQTNQIANFISTLDGPGLQSLLSTLQQAQSVPQAVQPPIPVAPNATNPVDLASLLNNAHRQQNPLATAQNQGPLPHAIANPFGLPLPAQVSSRPDPNLLALLAKGAGNANPPQGQTQHVQNIVNQLAKWKQ</sequence>
<comment type="caution">
    <text evidence="4">The sequence shown here is derived from an EMBL/GenBank/DDBJ whole genome shotgun (WGS) entry which is preliminary data.</text>
</comment>
<dbReference type="RefSeq" id="XP_020118892.1">
    <property type="nucleotide sequence ID" value="XM_020268354.1"/>
</dbReference>
<feature type="region of interest" description="Disordered" evidence="2">
    <location>
        <begin position="303"/>
        <end position="324"/>
    </location>
</feature>
<feature type="region of interest" description="Disordered" evidence="2">
    <location>
        <begin position="1"/>
        <end position="90"/>
    </location>
</feature>
<dbReference type="PROSITE" id="PS50102">
    <property type="entry name" value="RRM"/>
    <property type="match status" value="1"/>
</dbReference>